<name>A0AAD0M6B5_PSEAV</name>
<dbReference type="AlphaFoldDB" id="A0AAD0M6B5"/>
<proteinExistence type="predicted"/>
<accession>A0AAD0M6B5</accession>
<sequence>MVSSEQAAQWQMDYIVDRYLDGECASFSQALSTITGLKIVLFRYERAHGFCPKGFPRHAAVQIERDLFLDASGTFTLKQAMGRFEAPLVVDLMPDLGASPFEQNWLLGDDHLEVVDHAQQMLALRNLEQLKAARPRPRPSDDSLCSQP</sequence>
<organism evidence="1 2">
    <name type="scientific">Pseudomonas amygdali pv. lachrymans str. M301315</name>
    <dbReference type="NCBI Taxonomy" id="629260"/>
    <lineage>
        <taxon>Bacteria</taxon>
        <taxon>Pseudomonadati</taxon>
        <taxon>Pseudomonadota</taxon>
        <taxon>Gammaproteobacteria</taxon>
        <taxon>Pseudomonadales</taxon>
        <taxon>Pseudomonadaceae</taxon>
        <taxon>Pseudomonas</taxon>
        <taxon>Pseudomonas amygdali</taxon>
    </lineage>
</organism>
<evidence type="ECO:0000313" key="2">
    <source>
        <dbReference type="Proteomes" id="UP000006426"/>
    </source>
</evidence>
<dbReference type="EMBL" id="CP031226">
    <property type="protein sequence ID" value="AXH59567.1"/>
    <property type="molecule type" value="Genomic_DNA"/>
</dbReference>
<keyword evidence="1" id="KW-0614">Plasmid</keyword>
<geneLocation type="plasmid" evidence="2">
    <name>pmppla107</name>
</geneLocation>
<evidence type="ECO:0000313" key="1">
    <source>
        <dbReference type="EMBL" id="AXH59567.1"/>
    </source>
</evidence>
<dbReference type="Proteomes" id="UP000006426">
    <property type="component" value="Plasmid pmppla107"/>
</dbReference>
<protein>
    <submittedName>
        <fullName evidence="1">Uncharacterized protein</fullName>
    </submittedName>
</protein>
<reference evidence="1 2" key="1">
    <citation type="journal article" date="2011" name="PLoS Pathog.">
        <title>Dynamic evolution of pathogenicity revealed by sequencing and comparative genomics of 19 Pseudomonas syringae isolates.</title>
        <authorList>
            <person name="Baltrus D.A."/>
            <person name="Nishimura M.T."/>
            <person name="Romanchuk A."/>
            <person name="Chang J.H."/>
            <person name="Mukhtar M.S."/>
            <person name="Cherkis K."/>
            <person name="Roach J."/>
            <person name="Grant S.R."/>
            <person name="Jones C.D."/>
            <person name="Dangl J.L."/>
        </authorList>
    </citation>
    <scope>NUCLEOTIDE SEQUENCE [LARGE SCALE GENOMIC DNA]</scope>
    <source>
        <strain evidence="1 2">M301315</strain>
    </source>
</reference>
<gene>
    <name evidence="1" type="ORF">PLA107_030545</name>
</gene>
<dbReference type="RefSeq" id="WP_054068198.1">
    <property type="nucleotide sequence ID" value="NZ_CP031226.1"/>
</dbReference>